<comment type="caution">
    <text evidence="2">The sequence shown here is derived from an EMBL/GenBank/DDBJ whole genome shotgun (WGS) entry which is preliminary data.</text>
</comment>
<dbReference type="EMBL" id="JABAYA010000078">
    <property type="protein sequence ID" value="KAF7726480.1"/>
    <property type="molecule type" value="Genomic_DNA"/>
</dbReference>
<name>A0A8H7BSZ3_9FUNG</name>
<proteinExistence type="predicted"/>
<feature type="compositionally biased region" description="Polar residues" evidence="1">
    <location>
        <begin position="96"/>
        <end position="108"/>
    </location>
</feature>
<evidence type="ECO:0000256" key="1">
    <source>
        <dbReference type="SAM" id="MobiDB-lite"/>
    </source>
</evidence>
<gene>
    <name evidence="2" type="ORF">EC973_008715</name>
</gene>
<reference evidence="2" key="1">
    <citation type="submission" date="2020-01" db="EMBL/GenBank/DDBJ databases">
        <title>Genome Sequencing of Three Apophysomyces-Like Fungal Strains Confirms a Novel Fungal Genus in the Mucoromycota with divergent Burkholderia-like Endosymbiotic Bacteria.</title>
        <authorList>
            <person name="Stajich J.E."/>
            <person name="Macias A.M."/>
            <person name="Carter-House D."/>
            <person name="Lovett B."/>
            <person name="Kasson L.R."/>
            <person name="Berry K."/>
            <person name="Grigoriev I."/>
            <person name="Chang Y."/>
            <person name="Spatafora J."/>
            <person name="Kasson M.T."/>
        </authorList>
    </citation>
    <scope>NUCLEOTIDE SEQUENCE</scope>
    <source>
        <strain evidence="2">NRRL A-21654</strain>
    </source>
</reference>
<feature type="region of interest" description="Disordered" evidence="1">
    <location>
        <begin position="62"/>
        <end position="120"/>
    </location>
</feature>
<protein>
    <submittedName>
        <fullName evidence="2">Uncharacterized protein</fullName>
    </submittedName>
</protein>
<dbReference type="OrthoDB" id="2287234at2759"/>
<keyword evidence="3" id="KW-1185">Reference proteome</keyword>
<accession>A0A8H7BSZ3</accession>
<sequence length="430" mass="49472">MRRFRDTETGQWGFDNQMDEVLVSDQPKRLMAFPVTSPTNGTTIPLYTAADLSYQNSVSSYASSRSTDSRSSLHSRASSTTSSRQSFHSAPDQHRPSSITYQSPNAYDNDQEPLRLKQSSDSVETIRLSLQQVGINQPIKPSSWQPFPTQTVHAHPPKTQPHFVIAAFGHTKHGKHDTMRLFFRDKVDASQGNQLRERTRLWRVHDKMATLTTIQMPDELLEENQYMENTNYLNGLLGNRLGITTILAITSVESRLNSIFELLDSILMTLPGNSRTTNWWDRLVLVFNQGENRLERVMQQRESMIKYILPDIQRRYALPHAPSIMFISTRTYKDMERRSRFSAEEYENSCRQILWRIVSGHSMQGWCRGDAVLSSESENNHAMTRTDSSDDDDMNDMFVILARKKDKPHTVSVQRSFTKKWIPTPSRHGP</sequence>
<evidence type="ECO:0000313" key="2">
    <source>
        <dbReference type="EMBL" id="KAF7726480.1"/>
    </source>
</evidence>
<dbReference type="Proteomes" id="UP000605846">
    <property type="component" value="Unassembled WGS sequence"/>
</dbReference>
<evidence type="ECO:0000313" key="3">
    <source>
        <dbReference type="Proteomes" id="UP000605846"/>
    </source>
</evidence>
<dbReference type="AlphaFoldDB" id="A0A8H7BSZ3"/>
<organism evidence="2 3">
    <name type="scientific">Apophysomyces ossiformis</name>
    <dbReference type="NCBI Taxonomy" id="679940"/>
    <lineage>
        <taxon>Eukaryota</taxon>
        <taxon>Fungi</taxon>
        <taxon>Fungi incertae sedis</taxon>
        <taxon>Mucoromycota</taxon>
        <taxon>Mucoromycotina</taxon>
        <taxon>Mucoromycetes</taxon>
        <taxon>Mucorales</taxon>
        <taxon>Mucorineae</taxon>
        <taxon>Mucoraceae</taxon>
        <taxon>Apophysomyces</taxon>
    </lineage>
</organism>
<feature type="compositionally biased region" description="Low complexity" evidence="1">
    <location>
        <begin position="62"/>
        <end position="90"/>
    </location>
</feature>